<gene>
    <name evidence="2" type="ORF">T10_10873</name>
</gene>
<keyword evidence="1" id="KW-1133">Transmembrane helix</keyword>
<evidence type="ECO:0000313" key="2">
    <source>
        <dbReference type="EMBL" id="KRZ72442.1"/>
    </source>
</evidence>
<comment type="caution">
    <text evidence="2">The sequence shown here is derived from an EMBL/GenBank/DDBJ whole genome shotgun (WGS) entry which is preliminary data.</text>
</comment>
<organism evidence="2 3">
    <name type="scientific">Trichinella papuae</name>
    <dbReference type="NCBI Taxonomy" id="268474"/>
    <lineage>
        <taxon>Eukaryota</taxon>
        <taxon>Metazoa</taxon>
        <taxon>Ecdysozoa</taxon>
        <taxon>Nematoda</taxon>
        <taxon>Enoplea</taxon>
        <taxon>Dorylaimia</taxon>
        <taxon>Trichinellida</taxon>
        <taxon>Trichinellidae</taxon>
        <taxon>Trichinella</taxon>
    </lineage>
</organism>
<dbReference type="AlphaFoldDB" id="A0A0V1MLB9"/>
<keyword evidence="1" id="KW-0472">Membrane</keyword>
<dbReference type="EMBL" id="JYDO01000078">
    <property type="protein sequence ID" value="KRZ72442.1"/>
    <property type="molecule type" value="Genomic_DNA"/>
</dbReference>
<evidence type="ECO:0000256" key="1">
    <source>
        <dbReference type="SAM" id="Phobius"/>
    </source>
</evidence>
<accession>A0A0V1MLB9</accession>
<proteinExistence type="predicted"/>
<dbReference type="Proteomes" id="UP000054843">
    <property type="component" value="Unassembled WGS sequence"/>
</dbReference>
<sequence>MAIEQSYFGKNTLMSFCLSLLPFPSLTRVSLCMVLRTKTFLFFFGTYDTMVQSSEKANLEEFNFLPCRCSSSHGSSGLFLLPYQPNSTPSEYEVKTLSHVTLSPFRPFAMSRTTRMPWFSLFHLCLLLTAGMMSLSPLIQSFSLLCTEGIAGDWQHVSEERYPLKFCQTPSKTFSYAATFVRSTLDFCLSK</sequence>
<keyword evidence="1" id="KW-0812">Transmembrane</keyword>
<name>A0A0V1MLB9_9BILA</name>
<reference evidence="2 3" key="1">
    <citation type="submission" date="2015-01" db="EMBL/GenBank/DDBJ databases">
        <title>Evolution of Trichinella species and genotypes.</title>
        <authorList>
            <person name="Korhonen P.K."/>
            <person name="Edoardo P."/>
            <person name="Giuseppe L.R."/>
            <person name="Gasser R.B."/>
        </authorList>
    </citation>
    <scope>NUCLEOTIDE SEQUENCE [LARGE SCALE GENOMIC DNA]</scope>
    <source>
        <strain evidence="2">ISS1980</strain>
    </source>
</reference>
<feature type="transmembrane region" description="Helical" evidence="1">
    <location>
        <begin position="118"/>
        <end position="139"/>
    </location>
</feature>
<protein>
    <submittedName>
        <fullName evidence="2">Uncharacterized protein</fullName>
    </submittedName>
</protein>
<evidence type="ECO:0000313" key="3">
    <source>
        <dbReference type="Proteomes" id="UP000054843"/>
    </source>
</evidence>
<keyword evidence="3" id="KW-1185">Reference proteome</keyword>